<dbReference type="Proteomes" id="UP000094969">
    <property type="component" value="Chromosome"/>
</dbReference>
<accession>A0A1D7U2R9</accession>
<dbReference type="OrthoDB" id="9956851at2"/>
<keyword evidence="2" id="KW-1185">Reference proteome</keyword>
<gene>
    <name evidence="1" type="ORF">BHK69_15480</name>
</gene>
<evidence type="ECO:0000313" key="2">
    <source>
        <dbReference type="Proteomes" id="UP000094969"/>
    </source>
</evidence>
<name>A0A1D7U2R9_9HYPH</name>
<dbReference type="STRING" id="1526658.BHK69_15480"/>
<proteinExistence type="predicted"/>
<reference evidence="1 2" key="1">
    <citation type="journal article" date="2015" name="Antonie Van Leeuwenhoek">
        <title>Bosea vaviloviae sp. nov., a new species of slow-growing rhizobia isolated from nodules of the relict species Vavilovia formosa (Stev.) Fed.</title>
        <authorList>
            <person name="Safronova V.I."/>
            <person name="Kuznetsova I.G."/>
            <person name="Sazanova A.L."/>
            <person name="Kimeklis A.K."/>
            <person name="Belimov A.A."/>
            <person name="Andronov E.E."/>
            <person name="Pinaev A.G."/>
            <person name="Chizhevskaya E.P."/>
            <person name="Pukhaev A.R."/>
            <person name="Popov K.P."/>
            <person name="Willems A."/>
            <person name="Tikhonovich I.A."/>
        </authorList>
    </citation>
    <scope>NUCLEOTIDE SEQUENCE [LARGE SCALE GENOMIC DNA]</scope>
    <source>
        <strain evidence="1 2">Vaf18</strain>
    </source>
</reference>
<organism evidence="1 2">
    <name type="scientific">Bosea vaviloviae</name>
    <dbReference type="NCBI Taxonomy" id="1526658"/>
    <lineage>
        <taxon>Bacteria</taxon>
        <taxon>Pseudomonadati</taxon>
        <taxon>Pseudomonadota</taxon>
        <taxon>Alphaproteobacteria</taxon>
        <taxon>Hyphomicrobiales</taxon>
        <taxon>Boseaceae</taxon>
        <taxon>Bosea</taxon>
    </lineage>
</organism>
<dbReference type="KEGG" id="bvv:BHK69_15480"/>
<protein>
    <submittedName>
        <fullName evidence="1">Uncharacterized protein</fullName>
    </submittedName>
</protein>
<dbReference type="EMBL" id="CP017147">
    <property type="protein sequence ID" value="AOO81669.1"/>
    <property type="molecule type" value="Genomic_DNA"/>
</dbReference>
<sequence length="76" mass="8714">MPDADFYRSQSPRFFHGLHSFEPWLNGKSLDGCVFLDEETGLARTEIKDDDGATVVQKLRGVAELHPRRKLRLVRS</sequence>
<dbReference type="RefSeq" id="WP_069690880.1">
    <property type="nucleotide sequence ID" value="NZ_CP017147.1"/>
</dbReference>
<dbReference type="AlphaFoldDB" id="A0A1D7U2R9"/>
<evidence type="ECO:0000313" key="1">
    <source>
        <dbReference type="EMBL" id="AOO81669.1"/>
    </source>
</evidence>